<accession>A0A1R0MS94</accession>
<evidence type="ECO:0000256" key="1">
    <source>
        <dbReference type="SAM" id="Coils"/>
    </source>
</evidence>
<organism evidence="2 4">
    <name type="scientific">Chromobacterium violaceum</name>
    <dbReference type="NCBI Taxonomy" id="536"/>
    <lineage>
        <taxon>Bacteria</taxon>
        <taxon>Pseudomonadati</taxon>
        <taxon>Pseudomonadota</taxon>
        <taxon>Betaproteobacteria</taxon>
        <taxon>Neisseriales</taxon>
        <taxon>Chromobacteriaceae</taxon>
        <taxon>Chromobacterium</taxon>
    </lineage>
</organism>
<dbReference type="EMBL" id="NHOO01000012">
    <property type="protein sequence ID" value="OVE47219.1"/>
    <property type="molecule type" value="Genomic_DNA"/>
</dbReference>
<dbReference type="InterPro" id="IPR002954">
    <property type="entry name" value="Salm_SPAgM"/>
</dbReference>
<evidence type="ECO:0000313" key="2">
    <source>
        <dbReference type="EMBL" id="OVE47219.1"/>
    </source>
</evidence>
<dbReference type="PRINTS" id="PR01227">
    <property type="entry name" value="SSPAMPROTEIN"/>
</dbReference>
<gene>
    <name evidence="2" type="ORF">CBW21_14735</name>
    <name evidence="3" type="ORF">NCTC8684_01315</name>
</gene>
<sequence>MASALKLGPLLARCQAAQSRCRAGLAQLARGEAEIDREREAVQSQDAGLRELLQAQRPAGQSLDRGELFALLRKQAVLRRQRQNLGLQLDALEEKRRQLQDEKDGLSKRLAQWLRKEDKYRRWQQTERRRARLLSLRAEETEQEEATAWKA</sequence>
<dbReference type="RefSeq" id="WP_011136174.1">
    <property type="nucleotide sequence ID" value="NZ_CP024028.1"/>
</dbReference>
<keyword evidence="4" id="KW-1185">Reference proteome</keyword>
<dbReference type="Pfam" id="PF02090">
    <property type="entry name" value="SPAM"/>
    <property type="match status" value="1"/>
</dbReference>
<accession>A0A202B713</accession>
<reference evidence="3 5" key="2">
    <citation type="submission" date="2018-06" db="EMBL/GenBank/DDBJ databases">
        <authorList>
            <consortium name="Pathogen Informatics"/>
            <person name="Doyle S."/>
        </authorList>
    </citation>
    <scope>NUCLEOTIDE SEQUENCE [LARGE SCALE GENOMIC DNA]</scope>
    <source>
        <strain evidence="3 5">NCTC8684</strain>
    </source>
</reference>
<dbReference type="OMA" id="YDMQLKN"/>
<evidence type="ECO:0000313" key="4">
    <source>
        <dbReference type="Proteomes" id="UP000196342"/>
    </source>
</evidence>
<dbReference type="Proteomes" id="UP000254029">
    <property type="component" value="Unassembled WGS sequence"/>
</dbReference>
<comment type="caution">
    <text evidence="2">The sequence shown here is derived from an EMBL/GenBank/DDBJ whole genome shotgun (WGS) entry which is preliminary data.</text>
</comment>
<dbReference type="EMBL" id="UIGR01000001">
    <property type="protein sequence ID" value="SUX32240.1"/>
    <property type="molecule type" value="Genomic_DNA"/>
</dbReference>
<dbReference type="AlphaFoldDB" id="A0A1R0MS94"/>
<feature type="coiled-coil region" evidence="1">
    <location>
        <begin position="75"/>
        <end position="116"/>
    </location>
</feature>
<reference evidence="2 4" key="1">
    <citation type="submission" date="2017-05" db="EMBL/GenBank/DDBJ databases">
        <title>Chromobacterium violaceum GHPS1 isolated from Hydrocarbon polluted soil in French Guiana display an awesome secondary metabolite arsenal and a battery of drug and heavy-metal-resistance and detoxification of xenobiotics proteins.</title>
        <authorList>
            <person name="Belbahri L."/>
        </authorList>
    </citation>
    <scope>NUCLEOTIDE SEQUENCE [LARGE SCALE GENOMIC DNA]</scope>
    <source>
        <strain evidence="2 4">GHPS1</strain>
    </source>
</reference>
<evidence type="ECO:0000313" key="5">
    <source>
        <dbReference type="Proteomes" id="UP000254029"/>
    </source>
</evidence>
<keyword evidence="1" id="KW-0175">Coiled coil</keyword>
<name>A0A1R0MS94_CHRVL</name>
<dbReference type="Proteomes" id="UP000196342">
    <property type="component" value="Unassembled WGS sequence"/>
</dbReference>
<evidence type="ECO:0000313" key="3">
    <source>
        <dbReference type="EMBL" id="SUX32240.1"/>
    </source>
</evidence>
<protein>
    <submittedName>
        <fullName evidence="3">Type III secretion system protein SpaM</fullName>
    </submittedName>
</protein>
<proteinExistence type="predicted"/>